<protein>
    <submittedName>
        <fullName evidence="2">Uncharacterized protein</fullName>
    </submittedName>
</protein>
<feature type="transmembrane region" description="Helical" evidence="1">
    <location>
        <begin position="286"/>
        <end position="303"/>
    </location>
</feature>
<dbReference type="AlphaFoldDB" id="A0A6N7F0H2"/>
<dbReference type="Proteomes" id="UP000471298">
    <property type="component" value="Unassembled WGS sequence"/>
</dbReference>
<comment type="caution">
    <text evidence="2">The sequence shown here is derived from an EMBL/GenBank/DDBJ whole genome shotgun (WGS) entry which is preliminary data.</text>
</comment>
<reference evidence="2 3" key="1">
    <citation type="submission" date="2019-10" db="EMBL/GenBank/DDBJ databases">
        <title>Cardiobacteriales fam. a chemoheterotrophic member of the order Cardiobacteriales, and proposal of Cardiobacteriales fam. nov.</title>
        <authorList>
            <person name="Wang C."/>
        </authorList>
    </citation>
    <scope>NUCLEOTIDE SEQUENCE [LARGE SCALE GENOMIC DNA]</scope>
    <source>
        <strain evidence="2 3">ML27</strain>
    </source>
</reference>
<accession>A0A6N7F0H2</accession>
<name>A0A6N7F0H2_9GAMM</name>
<feature type="transmembrane region" description="Helical" evidence="1">
    <location>
        <begin position="382"/>
        <end position="403"/>
    </location>
</feature>
<keyword evidence="1" id="KW-0812">Transmembrane</keyword>
<dbReference type="InParanoid" id="A0A6N7F0H2"/>
<feature type="transmembrane region" description="Helical" evidence="1">
    <location>
        <begin position="310"/>
        <end position="333"/>
    </location>
</feature>
<evidence type="ECO:0000313" key="2">
    <source>
        <dbReference type="EMBL" id="MPV86897.1"/>
    </source>
</evidence>
<evidence type="ECO:0000256" key="1">
    <source>
        <dbReference type="SAM" id="Phobius"/>
    </source>
</evidence>
<organism evidence="2 3">
    <name type="scientific">Ostreibacterium oceani</name>
    <dbReference type="NCBI Taxonomy" id="2654998"/>
    <lineage>
        <taxon>Bacteria</taxon>
        <taxon>Pseudomonadati</taxon>
        <taxon>Pseudomonadota</taxon>
        <taxon>Gammaproteobacteria</taxon>
        <taxon>Cardiobacteriales</taxon>
        <taxon>Ostreibacteriaceae</taxon>
        <taxon>Ostreibacterium</taxon>
    </lineage>
</organism>
<sequence length="404" mass="46726">MAATPTNQVLERFRELFRDQCISNFTLDNNDISGQITPRTQRHIQLLEEIAQDATNANREYEFTFDDQALLDSLDFNIGSAYSFSQFCPEVNSGNYHSSYADFFNREIGRATSINDHCIFEHIYNSHQRIHVSDEKFNSIILLAYTFNKAFYNASPHTLLVGQNLIQFILYSDNHPSDLVGSIKNLKNETIINEFLTWFDTEDKGYHKEKKAIVADEINTLSGNSDMIYLSNIIADFESFNTAIKGKFKLYLENFKYEDFIKRLEDNSEKFIEQANNSLKNVQSQVLAFPIITAFIAMIRFNFYSSNEKVMPAVSAVFLLAIFIYGLVLWANIKPQLDTLKHLKSKVTSFEEDGRIPNALAKQWHTDKEFILRATNWQILLGYSYILLIFIIFAAATILLYFYK</sequence>
<gene>
    <name evidence="2" type="ORF">GCU85_09185</name>
</gene>
<proteinExistence type="predicted"/>
<dbReference type="EMBL" id="WHNW01000013">
    <property type="protein sequence ID" value="MPV86897.1"/>
    <property type="molecule type" value="Genomic_DNA"/>
</dbReference>
<dbReference type="RefSeq" id="WP_152810886.1">
    <property type="nucleotide sequence ID" value="NZ_WHNW01000013.1"/>
</dbReference>
<evidence type="ECO:0000313" key="3">
    <source>
        <dbReference type="Proteomes" id="UP000471298"/>
    </source>
</evidence>
<keyword evidence="1" id="KW-1133">Transmembrane helix</keyword>
<keyword evidence="1" id="KW-0472">Membrane</keyword>
<keyword evidence="3" id="KW-1185">Reference proteome</keyword>